<organism evidence="1 2">
    <name type="scientific">Marasmius tenuissimus</name>
    <dbReference type="NCBI Taxonomy" id="585030"/>
    <lineage>
        <taxon>Eukaryota</taxon>
        <taxon>Fungi</taxon>
        <taxon>Dikarya</taxon>
        <taxon>Basidiomycota</taxon>
        <taxon>Agaricomycotina</taxon>
        <taxon>Agaricomycetes</taxon>
        <taxon>Agaricomycetidae</taxon>
        <taxon>Agaricales</taxon>
        <taxon>Marasmiineae</taxon>
        <taxon>Marasmiaceae</taxon>
        <taxon>Marasmius</taxon>
    </lineage>
</organism>
<name>A0ABR2ZKU1_9AGAR</name>
<dbReference type="Proteomes" id="UP001437256">
    <property type="component" value="Unassembled WGS sequence"/>
</dbReference>
<evidence type="ECO:0000313" key="1">
    <source>
        <dbReference type="EMBL" id="KAL0062186.1"/>
    </source>
</evidence>
<comment type="caution">
    <text evidence="1">The sequence shown here is derived from an EMBL/GenBank/DDBJ whole genome shotgun (WGS) entry which is preliminary data.</text>
</comment>
<proteinExistence type="predicted"/>
<protein>
    <submittedName>
        <fullName evidence="1">Uncharacterized protein</fullName>
    </submittedName>
</protein>
<reference evidence="1 2" key="1">
    <citation type="submission" date="2024-05" db="EMBL/GenBank/DDBJ databases">
        <title>A draft genome resource for the thread blight pathogen Marasmius tenuissimus strain MS-2.</title>
        <authorList>
            <person name="Yulfo-Soto G.E."/>
            <person name="Baruah I.K."/>
            <person name="Amoako-Attah I."/>
            <person name="Bukari Y."/>
            <person name="Meinhardt L.W."/>
            <person name="Bailey B.A."/>
            <person name="Cohen S.P."/>
        </authorList>
    </citation>
    <scope>NUCLEOTIDE SEQUENCE [LARGE SCALE GENOMIC DNA]</scope>
    <source>
        <strain evidence="1 2">MS-2</strain>
    </source>
</reference>
<accession>A0ABR2ZKU1</accession>
<keyword evidence="2" id="KW-1185">Reference proteome</keyword>
<evidence type="ECO:0000313" key="2">
    <source>
        <dbReference type="Proteomes" id="UP001437256"/>
    </source>
</evidence>
<dbReference type="EMBL" id="JBBXMP010000112">
    <property type="protein sequence ID" value="KAL0062186.1"/>
    <property type="molecule type" value="Genomic_DNA"/>
</dbReference>
<gene>
    <name evidence="1" type="ORF">AAF712_010942</name>
</gene>
<sequence>MDIYDKLAATVDRTEETSFPVQATSGIWEAKDNNTGKDTSVLIFLSHRYRSSDKVKESLPVEDQNTPHHLVAAVEDAKNRGIPMEFDGLPAQLIQRYAETTHELAAYNNHTADYSKTMLLQQKALQNTPFPFHQIPNGPQNLNMQRYDQELRTSKEVLFTALIMTLSQSAGLSGLGTSIHATDNYICSNSKLEECVESAIKVYKPDQHKAFSKAREPGRVVRDEAVGCFIGQAVIFKLLLYLHCNEGDKGMSVSFPARRFKGGCLIIPQFETELWPGDLVLIYVNSIWHTVDIWEATKLKDKEAGWAADTMHGKLPTCQPVHHVQK</sequence>